<proteinExistence type="inferred from homology"/>
<dbReference type="CDD" id="cd09603">
    <property type="entry name" value="M1_APN_like"/>
    <property type="match status" value="1"/>
</dbReference>
<dbReference type="PANTHER" id="PTHR11533:SF174">
    <property type="entry name" value="PUROMYCIN-SENSITIVE AMINOPEPTIDASE-RELATED"/>
    <property type="match status" value="1"/>
</dbReference>
<organism evidence="15 16">
    <name type="scientific">Putridiphycobacter roseus</name>
    <dbReference type="NCBI Taxonomy" id="2219161"/>
    <lineage>
        <taxon>Bacteria</taxon>
        <taxon>Pseudomonadati</taxon>
        <taxon>Bacteroidota</taxon>
        <taxon>Flavobacteriia</taxon>
        <taxon>Flavobacteriales</taxon>
        <taxon>Crocinitomicaceae</taxon>
        <taxon>Putridiphycobacter</taxon>
    </lineage>
</organism>
<evidence type="ECO:0000313" key="15">
    <source>
        <dbReference type="EMBL" id="PZE18476.1"/>
    </source>
</evidence>
<keyword evidence="9" id="KW-0732">Signal</keyword>
<keyword evidence="11" id="KW-0862">Zinc</keyword>
<dbReference type="GO" id="GO:0016020">
    <property type="term" value="C:membrane"/>
    <property type="evidence" value="ECO:0007669"/>
    <property type="project" value="TreeGrafter"/>
</dbReference>
<name>A0A2W1NKU1_9FLAO</name>
<dbReference type="InterPro" id="IPR001930">
    <property type="entry name" value="Peptidase_M1"/>
</dbReference>
<dbReference type="Pfam" id="PF18962">
    <property type="entry name" value="Por_Secre_tail"/>
    <property type="match status" value="1"/>
</dbReference>
<evidence type="ECO:0000256" key="8">
    <source>
        <dbReference type="ARBA" id="ARBA00022723"/>
    </source>
</evidence>
<dbReference type="GO" id="GO:0043171">
    <property type="term" value="P:peptide catabolic process"/>
    <property type="evidence" value="ECO:0007669"/>
    <property type="project" value="TreeGrafter"/>
</dbReference>
<evidence type="ECO:0000256" key="10">
    <source>
        <dbReference type="ARBA" id="ARBA00022801"/>
    </source>
</evidence>
<dbReference type="Proteomes" id="UP000249248">
    <property type="component" value="Unassembled WGS sequence"/>
</dbReference>
<dbReference type="Gene3D" id="2.60.40.1730">
    <property type="entry name" value="tricorn interacting facor f3 domain"/>
    <property type="match status" value="1"/>
</dbReference>
<evidence type="ECO:0000256" key="11">
    <source>
        <dbReference type="ARBA" id="ARBA00022833"/>
    </source>
</evidence>
<dbReference type="PANTHER" id="PTHR11533">
    <property type="entry name" value="PROTEASE M1 ZINC METALLOPROTEASE"/>
    <property type="match status" value="1"/>
</dbReference>
<evidence type="ECO:0000256" key="1">
    <source>
        <dbReference type="ARBA" id="ARBA00000098"/>
    </source>
</evidence>
<dbReference type="SUPFAM" id="SSF55486">
    <property type="entry name" value="Metalloproteases ('zincins'), catalytic domain"/>
    <property type="match status" value="1"/>
</dbReference>
<keyword evidence="6" id="KW-0031">Aminopeptidase</keyword>
<evidence type="ECO:0000256" key="2">
    <source>
        <dbReference type="ARBA" id="ARBA00001947"/>
    </source>
</evidence>
<dbReference type="GO" id="GO:0005615">
    <property type="term" value="C:extracellular space"/>
    <property type="evidence" value="ECO:0007669"/>
    <property type="project" value="TreeGrafter"/>
</dbReference>
<dbReference type="AlphaFoldDB" id="A0A2W1NKU1"/>
<dbReference type="GO" id="GO:0008270">
    <property type="term" value="F:zinc ion binding"/>
    <property type="evidence" value="ECO:0007669"/>
    <property type="project" value="InterPro"/>
</dbReference>
<dbReference type="InterPro" id="IPR042097">
    <property type="entry name" value="Aminopeptidase_N-like_N_sf"/>
</dbReference>
<dbReference type="GO" id="GO:0042277">
    <property type="term" value="F:peptide binding"/>
    <property type="evidence" value="ECO:0007669"/>
    <property type="project" value="TreeGrafter"/>
</dbReference>
<dbReference type="PRINTS" id="PR00756">
    <property type="entry name" value="ALADIPTASE"/>
</dbReference>
<evidence type="ECO:0000313" key="16">
    <source>
        <dbReference type="Proteomes" id="UP000249248"/>
    </source>
</evidence>
<evidence type="ECO:0000256" key="4">
    <source>
        <dbReference type="ARBA" id="ARBA00012564"/>
    </source>
</evidence>
<dbReference type="SUPFAM" id="SSF63737">
    <property type="entry name" value="Leukotriene A4 hydrolase N-terminal domain"/>
    <property type="match status" value="1"/>
</dbReference>
<keyword evidence="10" id="KW-0378">Hydrolase</keyword>
<dbReference type="NCBIfam" id="TIGR04183">
    <property type="entry name" value="Por_Secre_tail"/>
    <property type="match status" value="1"/>
</dbReference>
<feature type="domain" description="Secretion system C-terminal sorting" evidence="14">
    <location>
        <begin position="595"/>
        <end position="656"/>
    </location>
</feature>
<dbReference type="GO" id="GO:0006508">
    <property type="term" value="P:proteolysis"/>
    <property type="evidence" value="ECO:0007669"/>
    <property type="project" value="UniProtKB-KW"/>
</dbReference>
<feature type="domain" description="Peptidase M1 membrane alanine aminopeptidase" evidence="13">
    <location>
        <begin position="342"/>
        <end position="484"/>
    </location>
</feature>
<dbReference type="InterPro" id="IPR026444">
    <property type="entry name" value="Secre_tail"/>
</dbReference>
<evidence type="ECO:0000256" key="9">
    <source>
        <dbReference type="ARBA" id="ARBA00022729"/>
    </source>
</evidence>
<comment type="catalytic activity">
    <reaction evidence="1">
        <text>Release of an N-terminal amino acid, Xaa-|-Yaa- from a peptide, amide or arylamide. Xaa is preferably Ala, but may be most amino acids including Pro (slow action). When a terminal hydrophobic residue is followed by a prolyl residue, the two may be released as an intact Xaa-Pro dipeptide.</text>
        <dbReference type="EC" id="3.4.11.2"/>
    </reaction>
</comment>
<dbReference type="Gene3D" id="1.10.390.10">
    <property type="entry name" value="Neutral Protease Domain 2"/>
    <property type="match status" value="1"/>
</dbReference>
<dbReference type="EC" id="3.4.11.2" evidence="4"/>
<evidence type="ECO:0000256" key="5">
    <source>
        <dbReference type="ARBA" id="ARBA00015611"/>
    </source>
</evidence>
<protein>
    <recommendedName>
        <fullName evidence="5">Aminopeptidase N</fullName>
        <ecNumber evidence="4">3.4.11.2</ecNumber>
    </recommendedName>
</protein>
<comment type="similarity">
    <text evidence="3">Belongs to the peptidase M1 family.</text>
</comment>
<comment type="caution">
    <text evidence="15">The sequence shown here is derived from an EMBL/GenBank/DDBJ whole genome shotgun (WGS) entry which is preliminary data.</text>
</comment>
<accession>A0A2W1NKU1</accession>
<dbReference type="InterPro" id="IPR027268">
    <property type="entry name" value="Peptidase_M4/M1_CTD_sf"/>
</dbReference>
<evidence type="ECO:0000259" key="14">
    <source>
        <dbReference type="Pfam" id="PF18962"/>
    </source>
</evidence>
<evidence type="ECO:0000256" key="6">
    <source>
        <dbReference type="ARBA" id="ARBA00022438"/>
    </source>
</evidence>
<dbReference type="GO" id="GO:0005737">
    <property type="term" value="C:cytoplasm"/>
    <property type="evidence" value="ECO:0007669"/>
    <property type="project" value="TreeGrafter"/>
</dbReference>
<dbReference type="InterPro" id="IPR050344">
    <property type="entry name" value="Peptidase_M1_aminopeptidases"/>
</dbReference>
<sequence>MVELTKIKIFMKIIRLLFLLLVMNTKGFGQTGSHLCAETKSKRVSLTQSRSNTLNLAQIATTELYDVHFYLLDLNVERTTTDLFGAAEMHAKVLAPTLTGILFELHEDLAIDSIYLDNVNVSNFNRTGSAVTVPANFVQNDFFKVRIVYGGSPPNQATNPLAGGGINNASSGSWGNQVTWTLSEPFSAYEWWPCKQSLTDKADSVHVSITTDSTNKAGSIGLLKNVVDLGNGKHRYNWESVYPIDYYLISITVAAYVDYSIYANPVGATAPILVQNYIYDNPLTLGYFQNEIDHTVDFIEYFSTLFGLYPFHAEKYGHCMAPFNGGMEHQTMTTQGFFEDGLTAHELGHQWFGDNVTCATWADIWLNEGFASYTEYLMEAKFNPGDEVGLMEDVHNNVMSQTNGSVWVEDSLNTNRIFSSRLTYDKGNAIVHTLRFLMDNDTVFFNVLKTYQTQFAGGTARLNDFKNIAENLSGLDLTAFFNEWYYGHGYPTYSVKYHFNGVETILEISHTASSINNTPLFTNDIEVKCFGVNGSIGTYRIPITANTVNTSVPFSHEISSVVVDPDNWIINKTGSIQEDINLLSVSAVDVNPFNLFPNPAKDVVYINGTIGDVVTVYSVSGQLLFSQKITNTKQAIDISSLSKGLYMVKVNEHAQQLIVV</sequence>
<evidence type="ECO:0000259" key="13">
    <source>
        <dbReference type="Pfam" id="PF01433"/>
    </source>
</evidence>
<dbReference type="InterPro" id="IPR014782">
    <property type="entry name" value="Peptidase_M1_dom"/>
</dbReference>
<keyword evidence="8" id="KW-0479">Metal-binding</keyword>
<dbReference type="EMBL" id="QKSB01000001">
    <property type="protein sequence ID" value="PZE18476.1"/>
    <property type="molecule type" value="Genomic_DNA"/>
</dbReference>
<keyword evidence="12" id="KW-0482">Metalloprotease</keyword>
<evidence type="ECO:0000256" key="3">
    <source>
        <dbReference type="ARBA" id="ARBA00010136"/>
    </source>
</evidence>
<keyword evidence="16" id="KW-1185">Reference proteome</keyword>
<dbReference type="Pfam" id="PF01433">
    <property type="entry name" value="Peptidase_M1"/>
    <property type="match status" value="1"/>
</dbReference>
<evidence type="ECO:0000256" key="12">
    <source>
        <dbReference type="ARBA" id="ARBA00023049"/>
    </source>
</evidence>
<comment type="cofactor">
    <cofactor evidence="2">
        <name>Zn(2+)</name>
        <dbReference type="ChEBI" id="CHEBI:29105"/>
    </cofactor>
</comment>
<reference evidence="15 16" key="1">
    <citation type="submission" date="2018-06" db="EMBL/GenBank/DDBJ databases">
        <title>The draft genome sequence of Crocinitomix sp. SM1701.</title>
        <authorList>
            <person name="Zhang X."/>
        </authorList>
    </citation>
    <scope>NUCLEOTIDE SEQUENCE [LARGE SCALE GENOMIC DNA]</scope>
    <source>
        <strain evidence="15 16">SM1701</strain>
    </source>
</reference>
<dbReference type="GO" id="GO:0070006">
    <property type="term" value="F:metalloaminopeptidase activity"/>
    <property type="evidence" value="ECO:0007669"/>
    <property type="project" value="TreeGrafter"/>
</dbReference>
<dbReference type="GO" id="GO:0016285">
    <property type="term" value="F:alanyl aminopeptidase activity"/>
    <property type="evidence" value="ECO:0007669"/>
    <property type="project" value="UniProtKB-EC"/>
</dbReference>
<evidence type="ECO:0000256" key="7">
    <source>
        <dbReference type="ARBA" id="ARBA00022670"/>
    </source>
</evidence>
<keyword evidence="7" id="KW-0645">Protease</keyword>
<gene>
    <name evidence="15" type="ORF">DNU06_01180</name>
</gene>